<dbReference type="Pfam" id="PF00505">
    <property type="entry name" value="HMG_box"/>
    <property type="match status" value="1"/>
</dbReference>
<feature type="compositionally biased region" description="Polar residues" evidence="6">
    <location>
        <begin position="544"/>
        <end position="557"/>
    </location>
</feature>
<reference evidence="8" key="2">
    <citation type="submission" date="2023-03" db="EMBL/GenBank/DDBJ databases">
        <authorList>
            <person name="Inwood S.N."/>
            <person name="Skelly J.G."/>
            <person name="Guhlin J."/>
            <person name="Harrop T.W.R."/>
            <person name="Goldson S.G."/>
            <person name="Dearden P.K."/>
        </authorList>
    </citation>
    <scope>NUCLEOTIDE SEQUENCE</scope>
    <source>
        <strain evidence="8">Irish</strain>
        <tissue evidence="8">Whole body</tissue>
    </source>
</reference>
<dbReference type="GO" id="GO:0045165">
    <property type="term" value="P:cell fate commitment"/>
    <property type="evidence" value="ECO:0007669"/>
    <property type="project" value="TreeGrafter"/>
</dbReference>
<dbReference type="InterPro" id="IPR009071">
    <property type="entry name" value="HMG_box_dom"/>
</dbReference>
<feature type="compositionally biased region" description="Basic residues" evidence="6">
    <location>
        <begin position="93"/>
        <end position="113"/>
    </location>
</feature>
<accession>A0AA39C942</accession>
<feature type="region of interest" description="Disordered" evidence="6">
    <location>
        <begin position="866"/>
        <end position="951"/>
    </location>
</feature>
<evidence type="ECO:0000256" key="3">
    <source>
        <dbReference type="ARBA" id="ARBA00023163"/>
    </source>
</evidence>
<feature type="DNA-binding region" description="HMG box" evidence="5">
    <location>
        <begin position="751"/>
        <end position="819"/>
    </location>
</feature>
<gene>
    <name evidence="8" type="ORF">PV328_007593</name>
</gene>
<dbReference type="Proteomes" id="UP001168990">
    <property type="component" value="Unassembled WGS sequence"/>
</dbReference>
<feature type="region of interest" description="Disordered" evidence="6">
    <location>
        <begin position="679"/>
        <end position="726"/>
    </location>
</feature>
<feature type="compositionally biased region" description="Low complexity" evidence="6">
    <location>
        <begin position="573"/>
        <end position="588"/>
    </location>
</feature>
<feature type="region of interest" description="Disordered" evidence="6">
    <location>
        <begin position="88"/>
        <end position="173"/>
    </location>
</feature>
<name>A0AA39C942_9HYME</name>
<sequence length="951" mass="104737">MSSKRKSPPTKLSEGGGGADKVAGGEEEEDTTSSSSLVGGSVGVGLVVVGSGVSSTINNPPIDISPDLPPNSSEIVLNIIKDNQENPIDRLHSNHHHHPPPPHHHHHHHHHSHSNQDEDCDYRRDYESSGCSTPDTIITDPDFGDSPTPSPNSPTTTSTSKNQQRHYHQNQDTMQQQLQLNTYHSNNLQTNHMNNINNNNNNNNNNINQLGIIEPTNSECDSPPAIINEQYFTNNPHQLHNNNNNTVAYNNNNNNNINNNNNDISNNYGNGNSTSVATSKRSMDDVLKRLTCKRKRGSSSNLEMDCVNSKRTTPTTTTTMSTTTTITTTETTPTNHNTHSGSGNCSLSTTNNSQQSSTSPSGNGRLATTNSDCNNQDAAAVLHRVLCAESFAENERRVSEMILHLQYLREQLVQQQAQNKYSNQMAADSQKQIEMQLLQTEHWKRQQEHLMHHNNIQEIQAQITKGQLNMSNAAQSLMFLPFLEQFRGLPVSSPMPPPNSASTTGNKHINSIANMISSRRENQGWATPHLTQTTTQLEKERSPTPITSSAIAQTPSANLPDPDAPLNLTKPKSSSSSTGAPTSASPGSDSHHSTGAGSSGQQEQPLVATAPKLFSPGLPVSRNYLPNLSYAGLPPHLSSLSSPIGKVMVKDDNGASGSAAAAAAVEKHFAMHGIYSLPPPNPGTIAPTQQPQRQMKHSAGNRGDDRPEEDQDFLSSPHMWRDHPYKVPDDITEKAKMVRQQKRENESKPHIKRPMNAFMVWAKDERRKILKACPDMHNSNISKILGARWKAMSNPEKQPYYEEQSRLSKLHMEKHPDYRYRPRPKRTCIVDGKKMRISEYKSLMRQRRQEMRQLWCRDGGPEMGFLSPVSADLNSQHHPPGAGPSARPSQSPPTNLLNGGATSGAGPSQDHSSFYYPQDSLSPSDMMNFSPDNSGSISGYDASPRQHHDED</sequence>
<dbReference type="InterPro" id="IPR051356">
    <property type="entry name" value="SOX/SOX-like_TF"/>
</dbReference>
<evidence type="ECO:0000256" key="5">
    <source>
        <dbReference type="PROSITE-ProRule" id="PRU00267"/>
    </source>
</evidence>
<feature type="region of interest" description="Disordered" evidence="6">
    <location>
        <begin position="296"/>
        <end position="370"/>
    </location>
</feature>
<dbReference type="GO" id="GO:0005634">
    <property type="term" value="C:nucleus"/>
    <property type="evidence" value="ECO:0007669"/>
    <property type="project" value="UniProtKB-UniRule"/>
</dbReference>
<evidence type="ECO:0000313" key="8">
    <source>
        <dbReference type="EMBL" id="KAK0160161.1"/>
    </source>
</evidence>
<dbReference type="SUPFAM" id="SSF47095">
    <property type="entry name" value="HMG-box"/>
    <property type="match status" value="1"/>
</dbReference>
<evidence type="ECO:0000256" key="4">
    <source>
        <dbReference type="ARBA" id="ARBA00023242"/>
    </source>
</evidence>
<proteinExistence type="predicted"/>
<evidence type="ECO:0000256" key="2">
    <source>
        <dbReference type="ARBA" id="ARBA00023125"/>
    </source>
</evidence>
<feature type="domain" description="HMG box" evidence="7">
    <location>
        <begin position="751"/>
        <end position="819"/>
    </location>
</feature>
<dbReference type="PANTHER" id="PTHR45789">
    <property type="entry name" value="FI18025P1"/>
    <property type="match status" value="1"/>
</dbReference>
<keyword evidence="3" id="KW-0804">Transcription</keyword>
<feature type="compositionally biased region" description="Polar residues" evidence="6">
    <location>
        <begin position="593"/>
        <end position="604"/>
    </location>
</feature>
<dbReference type="Gene3D" id="1.10.30.10">
    <property type="entry name" value="High mobility group box domain"/>
    <property type="match status" value="1"/>
</dbReference>
<feature type="compositionally biased region" description="Polar residues" evidence="6">
    <location>
        <begin position="919"/>
        <end position="937"/>
    </location>
</feature>
<feature type="compositionally biased region" description="Low complexity" evidence="6">
    <location>
        <begin position="346"/>
        <end position="364"/>
    </location>
</feature>
<dbReference type="SMART" id="SM00398">
    <property type="entry name" value="HMG"/>
    <property type="match status" value="1"/>
</dbReference>
<protein>
    <recommendedName>
        <fullName evidence="7">HMG box domain-containing protein</fullName>
    </recommendedName>
</protein>
<dbReference type="EMBL" id="JAQQBS010001423">
    <property type="protein sequence ID" value="KAK0160161.1"/>
    <property type="molecule type" value="Genomic_DNA"/>
</dbReference>
<comment type="caution">
    <text evidence="8">The sequence shown here is derived from an EMBL/GenBank/DDBJ whole genome shotgun (WGS) entry which is preliminary data.</text>
</comment>
<feature type="compositionally biased region" description="Low complexity" evidence="6">
    <location>
        <begin position="258"/>
        <end position="272"/>
    </location>
</feature>
<dbReference type="PROSITE" id="PS50118">
    <property type="entry name" value="HMG_BOX_2"/>
    <property type="match status" value="1"/>
</dbReference>
<dbReference type="GO" id="GO:0000981">
    <property type="term" value="F:DNA-binding transcription factor activity, RNA polymerase II-specific"/>
    <property type="evidence" value="ECO:0007669"/>
    <property type="project" value="TreeGrafter"/>
</dbReference>
<dbReference type="PANTHER" id="PTHR45789:SF2">
    <property type="entry name" value="FI18025P1"/>
    <property type="match status" value="1"/>
</dbReference>
<feature type="region of interest" description="Disordered" evidence="6">
    <location>
        <begin position="258"/>
        <end position="282"/>
    </location>
</feature>
<feature type="region of interest" description="Disordered" evidence="6">
    <location>
        <begin position="532"/>
        <end position="604"/>
    </location>
</feature>
<dbReference type="InterPro" id="IPR036910">
    <property type="entry name" value="HMG_box_dom_sf"/>
</dbReference>
<organism evidence="8 9">
    <name type="scientific">Microctonus aethiopoides</name>
    <dbReference type="NCBI Taxonomy" id="144406"/>
    <lineage>
        <taxon>Eukaryota</taxon>
        <taxon>Metazoa</taxon>
        <taxon>Ecdysozoa</taxon>
        <taxon>Arthropoda</taxon>
        <taxon>Hexapoda</taxon>
        <taxon>Insecta</taxon>
        <taxon>Pterygota</taxon>
        <taxon>Neoptera</taxon>
        <taxon>Endopterygota</taxon>
        <taxon>Hymenoptera</taxon>
        <taxon>Apocrita</taxon>
        <taxon>Ichneumonoidea</taxon>
        <taxon>Braconidae</taxon>
        <taxon>Euphorinae</taxon>
        <taxon>Microctonus</taxon>
    </lineage>
</organism>
<dbReference type="FunFam" id="1.10.30.10:FF:000003">
    <property type="entry name" value="Putative transcription factor SOX-6"/>
    <property type="match status" value="1"/>
</dbReference>
<evidence type="ECO:0000259" key="7">
    <source>
        <dbReference type="PROSITE" id="PS50118"/>
    </source>
</evidence>
<evidence type="ECO:0000256" key="6">
    <source>
        <dbReference type="SAM" id="MobiDB-lite"/>
    </source>
</evidence>
<dbReference type="GO" id="GO:0000978">
    <property type="term" value="F:RNA polymerase II cis-regulatory region sequence-specific DNA binding"/>
    <property type="evidence" value="ECO:0007669"/>
    <property type="project" value="TreeGrafter"/>
</dbReference>
<keyword evidence="9" id="KW-1185">Reference proteome</keyword>
<feature type="compositionally biased region" description="Low complexity" evidence="6">
    <location>
        <begin position="312"/>
        <end position="334"/>
    </location>
</feature>
<keyword evidence="4 5" id="KW-0539">Nucleus</keyword>
<feature type="compositionally biased region" description="Polar residues" evidence="6">
    <location>
        <begin position="887"/>
        <end position="897"/>
    </location>
</feature>
<evidence type="ECO:0000313" key="9">
    <source>
        <dbReference type="Proteomes" id="UP001168990"/>
    </source>
</evidence>
<dbReference type="CDD" id="cd22042">
    <property type="entry name" value="HMG-box_EGL13-like"/>
    <property type="match status" value="1"/>
</dbReference>
<dbReference type="AlphaFoldDB" id="A0AA39C942"/>
<evidence type="ECO:0000256" key="1">
    <source>
        <dbReference type="ARBA" id="ARBA00023015"/>
    </source>
</evidence>
<keyword evidence="2 5" id="KW-0238">DNA-binding</keyword>
<reference evidence="8" key="1">
    <citation type="journal article" date="2023" name="bioRxiv">
        <title>Scaffold-level genome assemblies of two parasitoid biocontrol wasps reveal the parthenogenesis mechanism and an associated novel virus.</title>
        <authorList>
            <person name="Inwood S."/>
            <person name="Skelly J."/>
            <person name="Guhlin J."/>
            <person name="Harrop T."/>
            <person name="Goldson S."/>
            <person name="Dearden P."/>
        </authorList>
    </citation>
    <scope>NUCLEOTIDE SEQUENCE</scope>
    <source>
        <strain evidence="8">Irish</strain>
        <tissue evidence="8">Whole body</tissue>
    </source>
</reference>
<keyword evidence="1" id="KW-0805">Transcription regulation</keyword>
<feature type="compositionally biased region" description="Polar residues" evidence="6">
    <location>
        <begin position="335"/>
        <end position="345"/>
    </location>
</feature>
<feature type="region of interest" description="Disordered" evidence="6">
    <location>
        <begin position="1"/>
        <end position="40"/>
    </location>
</feature>